<evidence type="ECO:0000313" key="3">
    <source>
        <dbReference type="Proteomes" id="UP000252419"/>
    </source>
</evidence>
<comment type="caution">
    <text evidence="2">The sequence shown here is derived from an EMBL/GenBank/DDBJ whole genome shotgun (WGS) entry which is preliminary data.</text>
</comment>
<dbReference type="AlphaFoldDB" id="A0A367U8F7"/>
<organism evidence="2 3">
    <name type="scientific">Thalassospira xianhensis MCCC 1A02616</name>
    <dbReference type="NCBI Taxonomy" id="1177929"/>
    <lineage>
        <taxon>Bacteria</taxon>
        <taxon>Pseudomonadati</taxon>
        <taxon>Pseudomonadota</taxon>
        <taxon>Alphaproteobacteria</taxon>
        <taxon>Rhodospirillales</taxon>
        <taxon>Thalassospiraceae</taxon>
        <taxon>Thalassospira</taxon>
    </lineage>
</organism>
<evidence type="ECO:0000313" key="2">
    <source>
        <dbReference type="EMBL" id="RCK03594.1"/>
    </source>
</evidence>
<name>A0A367U8F7_9PROT</name>
<reference evidence="2 3" key="1">
    <citation type="submission" date="2014-07" db="EMBL/GenBank/DDBJ databases">
        <title>Draft genome sequence of Thalassospira xianhensis P-4 (MCCC 1A02616).</title>
        <authorList>
            <person name="Lai Q."/>
            <person name="Shao Z."/>
        </authorList>
    </citation>
    <scope>NUCLEOTIDE SEQUENCE [LARGE SCALE GENOMIC DNA]</scope>
    <source>
        <strain evidence="2 3">MCCC 1A02616</strain>
    </source>
</reference>
<feature type="region of interest" description="Disordered" evidence="1">
    <location>
        <begin position="1"/>
        <end position="28"/>
    </location>
</feature>
<evidence type="ECO:0000256" key="1">
    <source>
        <dbReference type="SAM" id="MobiDB-lite"/>
    </source>
</evidence>
<feature type="compositionally biased region" description="Basic and acidic residues" evidence="1">
    <location>
        <begin position="16"/>
        <end position="25"/>
    </location>
</feature>
<protein>
    <submittedName>
        <fullName evidence="2">Uncharacterized protein</fullName>
    </submittedName>
</protein>
<dbReference type="EMBL" id="JPWA01000057">
    <property type="protein sequence ID" value="RCK03594.1"/>
    <property type="molecule type" value="Genomic_DNA"/>
</dbReference>
<proteinExistence type="predicted"/>
<gene>
    <name evidence="2" type="ORF">TH5_24575</name>
</gene>
<feature type="compositionally biased region" description="Gly residues" evidence="1">
    <location>
        <begin position="1"/>
        <end position="15"/>
    </location>
</feature>
<keyword evidence="3" id="KW-1185">Reference proteome</keyword>
<sequence>MATGGDFGRLAGGQAGDKRQSKAVKDGQAGELRPVCRLFERQLSVILVALRPSCARFMPGRGDVG</sequence>
<accession>A0A367U8F7</accession>
<dbReference type="Proteomes" id="UP000252419">
    <property type="component" value="Unassembled WGS sequence"/>
</dbReference>